<dbReference type="InterPro" id="IPR013154">
    <property type="entry name" value="ADH-like_N"/>
</dbReference>
<protein>
    <recommendedName>
        <fullName evidence="16">Beta-ketoacyl synthase</fullName>
    </recommendedName>
</protein>
<dbReference type="InterPro" id="IPR000873">
    <property type="entry name" value="AMP-dep_synth/lig_dom"/>
</dbReference>
<dbReference type="InterPro" id="IPR016039">
    <property type="entry name" value="Thiolase-like"/>
</dbReference>
<dbReference type="SUPFAM" id="SSF47336">
    <property type="entry name" value="ACP-like"/>
    <property type="match status" value="2"/>
</dbReference>
<dbReference type="InterPro" id="IPR009081">
    <property type="entry name" value="PP-bd_ACP"/>
</dbReference>
<dbReference type="InterPro" id="IPR016035">
    <property type="entry name" value="Acyl_Trfase/lysoPLipase"/>
</dbReference>
<dbReference type="InterPro" id="IPR050091">
    <property type="entry name" value="PKS_NRPS_Biosynth_Enz"/>
</dbReference>
<dbReference type="InterPro" id="IPR036736">
    <property type="entry name" value="ACP-like_sf"/>
</dbReference>
<dbReference type="PANTHER" id="PTHR43775">
    <property type="entry name" value="FATTY ACID SYNTHASE"/>
    <property type="match status" value="1"/>
</dbReference>
<dbReference type="InterPro" id="IPR020843">
    <property type="entry name" value="ER"/>
</dbReference>
<evidence type="ECO:0000256" key="2">
    <source>
        <dbReference type="ARBA" id="ARBA00022553"/>
    </source>
</evidence>
<evidence type="ECO:0000313" key="14">
    <source>
        <dbReference type="EMBL" id="KAH7010930.1"/>
    </source>
</evidence>
<dbReference type="Pfam" id="PF02801">
    <property type="entry name" value="Ketoacyl-synt_C"/>
    <property type="match status" value="1"/>
</dbReference>
<dbReference type="InterPro" id="IPR016036">
    <property type="entry name" value="Malonyl_transacylase_ACP-bd"/>
</dbReference>
<dbReference type="InterPro" id="IPR011032">
    <property type="entry name" value="GroES-like_sf"/>
</dbReference>
<dbReference type="SUPFAM" id="SSF53901">
    <property type="entry name" value="Thiolase-like"/>
    <property type="match status" value="1"/>
</dbReference>
<evidence type="ECO:0000256" key="4">
    <source>
        <dbReference type="ARBA" id="ARBA00022679"/>
    </source>
</evidence>
<dbReference type="SUPFAM" id="SSF56801">
    <property type="entry name" value="Acetyl-CoA synthetase-like"/>
    <property type="match status" value="1"/>
</dbReference>
<comment type="caution">
    <text evidence="14">The sequence shown here is derived from an EMBL/GenBank/DDBJ whole genome shotgun (WGS) entry which is preliminary data.</text>
</comment>
<dbReference type="InterPro" id="IPR014030">
    <property type="entry name" value="Ketoacyl_synth_N"/>
</dbReference>
<dbReference type="SMART" id="SM00827">
    <property type="entry name" value="PKS_AT"/>
    <property type="match status" value="1"/>
</dbReference>
<dbReference type="Pfam" id="PF00698">
    <property type="entry name" value="Acyl_transf_1"/>
    <property type="match status" value="1"/>
</dbReference>
<evidence type="ECO:0000313" key="15">
    <source>
        <dbReference type="Proteomes" id="UP000774617"/>
    </source>
</evidence>
<dbReference type="InterPro" id="IPR036291">
    <property type="entry name" value="NAD(P)-bd_dom_sf"/>
</dbReference>
<dbReference type="InterPro" id="IPR049900">
    <property type="entry name" value="PKS_mFAS_DH"/>
</dbReference>
<dbReference type="InterPro" id="IPR014031">
    <property type="entry name" value="Ketoacyl_synth_C"/>
</dbReference>
<feature type="domain" description="Ketosynthase family 3 (KS3)" evidence="12">
    <location>
        <begin position="41"/>
        <end position="464"/>
    </location>
</feature>
<evidence type="ECO:0000259" key="12">
    <source>
        <dbReference type="PROSITE" id="PS52004"/>
    </source>
</evidence>
<feature type="region of interest" description="C-terminal hotdog fold" evidence="9">
    <location>
        <begin position="1117"/>
        <end position="1275"/>
    </location>
</feature>
<feature type="region of interest" description="Disordered" evidence="10">
    <location>
        <begin position="1"/>
        <end position="41"/>
    </location>
</feature>
<gene>
    <name evidence="14" type="ORF">B0J12DRAFT_751326</name>
</gene>
<reference evidence="14 15" key="1">
    <citation type="journal article" date="2021" name="Nat. Commun.">
        <title>Genetic determinants of endophytism in the Arabidopsis root mycobiome.</title>
        <authorList>
            <person name="Mesny F."/>
            <person name="Miyauchi S."/>
            <person name="Thiergart T."/>
            <person name="Pickel B."/>
            <person name="Atanasova L."/>
            <person name="Karlsson M."/>
            <person name="Huettel B."/>
            <person name="Barry K.W."/>
            <person name="Haridas S."/>
            <person name="Chen C."/>
            <person name="Bauer D."/>
            <person name="Andreopoulos W."/>
            <person name="Pangilinan J."/>
            <person name="LaButti K."/>
            <person name="Riley R."/>
            <person name="Lipzen A."/>
            <person name="Clum A."/>
            <person name="Drula E."/>
            <person name="Henrissat B."/>
            <person name="Kohler A."/>
            <person name="Grigoriev I.V."/>
            <person name="Martin F.M."/>
            <person name="Hacquard S."/>
        </authorList>
    </citation>
    <scope>NUCLEOTIDE SEQUENCE [LARGE SCALE GENOMIC DNA]</scope>
    <source>
        <strain evidence="14 15">MPI-SDFR-AT-0080</strain>
    </source>
</reference>
<dbReference type="InterPro" id="IPR013968">
    <property type="entry name" value="PKS_KR"/>
</dbReference>
<feature type="active site" description="Proton donor; for dehydratase activity" evidence="9">
    <location>
        <position position="1181"/>
    </location>
</feature>
<feature type="domain" description="Carrier" evidence="11">
    <location>
        <begin position="3408"/>
        <end position="3486"/>
    </location>
</feature>
<dbReference type="NCBIfam" id="TIGR01733">
    <property type="entry name" value="AA-adenyl-dom"/>
    <property type="match status" value="1"/>
</dbReference>
<dbReference type="InterPro" id="IPR018201">
    <property type="entry name" value="Ketoacyl_synth_AS"/>
</dbReference>
<dbReference type="SMART" id="SM00829">
    <property type="entry name" value="PKS_ER"/>
    <property type="match status" value="1"/>
</dbReference>
<dbReference type="Pfam" id="PF00107">
    <property type="entry name" value="ADH_zinc_N"/>
    <property type="match status" value="1"/>
</dbReference>
<evidence type="ECO:0000256" key="7">
    <source>
        <dbReference type="ARBA" id="ARBA00023315"/>
    </source>
</evidence>
<dbReference type="InterPro" id="IPR010071">
    <property type="entry name" value="AA_adenyl_dom"/>
</dbReference>
<dbReference type="Pfam" id="PF00668">
    <property type="entry name" value="Condensation"/>
    <property type="match status" value="1"/>
</dbReference>
<dbReference type="InterPro" id="IPR023213">
    <property type="entry name" value="CAT-like_dom_sf"/>
</dbReference>
<proteinExistence type="inferred from homology"/>
<evidence type="ECO:0000256" key="9">
    <source>
        <dbReference type="PROSITE-ProRule" id="PRU01363"/>
    </source>
</evidence>
<dbReference type="Gene3D" id="3.40.47.10">
    <property type="match status" value="1"/>
</dbReference>
<dbReference type="InterPro" id="IPR020841">
    <property type="entry name" value="PKS_Beta-ketoAc_synthase_dom"/>
</dbReference>
<dbReference type="SMART" id="SM00823">
    <property type="entry name" value="PKS_PP"/>
    <property type="match status" value="2"/>
</dbReference>
<dbReference type="Pfam" id="PF16197">
    <property type="entry name" value="KAsynt_C_assoc"/>
    <property type="match status" value="1"/>
</dbReference>
<keyword evidence="7" id="KW-0012">Acyltransferase</keyword>
<dbReference type="SUPFAM" id="SSF52151">
    <property type="entry name" value="FabD/lysophospholipase-like"/>
    <property type="match status" value="1"/>
</dbReference>
<evidence type="ECO:0000259" key="11">
    <source>
        <dbReference type="PROSITE" id="PS50075"/>
    </source>
</evidence>
<dbReference type="Gene3D" id="3.40.50.980">
    <property type="match status" value="2"/>
</dbReference>
<dbReference type="CDD" id="cd00833">
    <property type="entry name" value="PKS"/>
    <property type="match status" value="1"/>
</dbReference>
<accession>A0ABQ8FQ52</accession>
<dbReference type="Pfam" id="PF00501">
    <property type="entry name" value="AMP-binding"/>
    <property type="match status" value="1"/>
</dbReference>
<feature type="domain" description="Carrier" evidence="11">
    <location>
        <begin position="2264"/>
        <end position="2341"/>
    </location>
</feature>
<dbReference type="PROSITE" id="PS50075">
    <property type="entry name" value="CARRIER"/>
    <property type="match status" value="2"/>
</dbReference>
<dbReference type="InterPro" id="IPR045851">
    <property type="entry name" value="AMP-bd_C_sf"/>
</dbReference>
<comment type="similarity">
    <text evidence="8">In the C-terminal section; belongs to the NRP synthetase family.</text>
</comment>
<dbReference type="InterPro" id="IPR001242">
    <property type="entry name" value="Condensation_dom"/>
</dbReference>
<keyword evidence="6" id="KW-0511">Multifunctional enzyme</keyword>
<dbReference type="Gene3D" id="2.30.38.10">
    <property type="entry name" value="Luciferase, Domain 3"/>
    <property type="match status" value="1"/>
</dbReference>
<dbReference type="InterPro" id="IPR013149">
    <property type="entry name" value="ADH-like_C"/>
</dbReference>
<feature type="active site" description="Proton acceptor; for dehydratase activity" evidence="9">
    <location>
        <position position="997"/>
    </location>
</feature>
<dbReference type="InterPro" id="IPR020807">
    <property type="entry name" value="PKS_DH"/>
</dbReference>
<feature type="region of interest" description="N-terminal hotdog fold" evidence="9">
    <location>
        <begin position="965"/>
        <end position="1097"/>
    </location>
</feature>
<dbReference type="Gene3D" id="3.40.366.10">
    <property type="entry name" value="Malonyl-Coenzyme A Acyl Carrier Protein, domain 2"/>
    <property type="match status" value="1"/>
</dbReference>
<evidence type="ECO:0000256" key="6">
    <source>
        <dbReference type="ARBA" id="ARBA00023268"/>
    </source>
</evidence>
<dbReference type="EMBL" id="JAGTJR010000101">
    <property type="protein sequence ID" value="KAH7010930.1"/>
    <property type="molecule type" value="Genomic_DNA"/>
</dbReference>
<keyword evidence="1" id="KW-0596">Phosphopantetheine</keyword>
<dbReference type="Gene3D" id="1.10.1200.10">
    <property type="entry name" value="ACP-like"/>
    <property type="match status" value="2"/>
</dbReference>
<dbReference type="PANTHER" id="PTHR43775:SF37">
    <property type="entry name" value="SI:DKEY-61P9.11"/>
    <property type="match status" value="1"/>
</dbReference>
<dbReference type="InterPro" id="IPR020806">
    <property type="entry name" value="PKS_PP-bd"/>
</dbReference>
<keyword evidence="4" id="KW-0808">Transferase</keyword>
<dbReference type="Gene3D" id="3.90.180.10">
    <property type="entry name" value="Medium-chain alcohol dehydrogenases, catalytic domain"/>
    <property type="match status" value="1"/>
</dbReference>
<dbReference type="Proteomes" id="UP000774617">
    <property type="component" value="Unassembled WGS sequence"/>
</dbReference>
<dbReference type="SUPFAM" id="SSF50129">
    <property type="entry name" value="GroES-like"/>
    <property type="match status" value="1"/>
</dbReference>
<sequence length="3960" mass="430328">MSSTPSSSGAASPPSSGIGSGSSRSSVHSSDTEAQPRSGAADPSVVVGLACRFPGAKNVSQLWDVLAQKKDLLQKMPADRFNVDAFYHPLGTNKGTTNARYGYFLDQSIDEFDNEFFRISRKEAESMDPQQRLLLEVVYEALEDAGIPMEQMRGTRTAVYVGSFSNDYNAMLTKDLAQYPKYTVTGGGNAILSNRISYFFDLHGPSVTVDTACSSSLICFHFGNQSLQSGESDIAIVAGSALHFDPNIFITMTDFGMLSSDGRCRTFDANGTGYVRGEGVAAIVLKRRSQAEAAGDRIRAVVRGTGANHDGSKSGLTLPNGKAQAGLIRSTYKAAGLDVAHTDYFEAHGTGTKAGDPIEANAIGSVFAQARSTPLMVGSIKSNVGHLEGASGLAGIIKATMSVEAAKIFPNMHFNTPNPEIDFDRLKIKVPTELCDWETATGLRRASINSFGYGGSNAHVILENYRPRGTALNAQPLALTPLPCLIDNTHAARPYLLPLTSHNEKAAKNLATDLAAWLRSHPNLRPADVAYSLSVRRSMHQLRSFAIGHDRSSLLQSLTDPLPVAKWTRRSEMPPRLGFVFTGQGAQWHAMGRELLDKSPLFQQTLERCDAVLQTLPDRPDWTCARELRKSADKSRVAQSIISQPLCAAVQLALVDHLRAWGIVPTAVVGHSSGEIAAAYAAGILSFENAIICAFYRGLYMSQSSDKRGAMIAVGMSEAEGRAELQAYQGRVALAAVNSPSSLTLSGDEDAVLALKEKLEDRRVFVRQLRVEQAFHSHHMVPLAPGFERALSTTRGFSPAEAQCQMVSSVTARDSAARSMDAAYWAANMTGVVRFSDALTGILLDDNDEQNIDVLVEVGAHPALQGPSRQVLKSLKLDLPYVATLTRDRPAFESLLATAGQLFALGYPANLAAINSELSLSPAGNIEKSVQGTLLNNLPTYAWDHGKHWAETRLIRENRLRKNRHTVLGAPMPGPPGNHPRWRSYLRLAEIPWLAQHVVDGKTIFPAAGYVSMALEAIATVVPDAAQFQLKDVIFKNALTLTDDEAGTEVLFDLQPLATSAKSFSSKWYRFSIFSFDAADATLEHCHGLVTAEPGIGRPVQVLAAEEGLVPLRKTTHKRQAADKYYDQLSKMGLQYGKDFRLVRGNVESGSGFSVAELEFDPAEVVSTEADACIVHPTILDSAFHVIFAAIETQAEKNLHEAFVPTYIRSAQFSGLLTEKKLQSDPQRFWVKSDTKLPGARVAINNLSIQSGDSNRCLLKLDGLELTALGNDTQEEEAKRALFFRLRWQPLFSRLATASPLMQFSGLDELVDVFAHQYPDSAVLHLTSQVAPVKAALRYAGGANGKGRRIRSITPFFPEQPAAVDWKELQSSWLELVDLTEPEEAKYDLVILSEPCCPDAAKFLKPGGYLVTQSAALETAGLTPIFQIEKFGCWQAATSPASSEPEKLTILVTSDPSPQSKAIASALADAWAGEAEILPFTDAPALASNVISLVSLDEEVLFNQHPAAESAALHALQRMLSSSANNVVWLLRGATLDTPRPSQAVVVGLMRTLRSENEDVRLATLDLPLDAQPANAAARALEVLTECPSEDELAERDGRLMAPRVETDESLNQKLPVPGNRQPRLERFGGRRLALKIGKTGLLDTLAFEEDEDVASDELGPDDLEIEVRASALNFRDIAASIGIIDDYRLGDEAAGIVLRVGSNVDPALFKAGDRVLAVRPGQGAHRSVVRNPAVLCQRIGDMDFVTATSFEGVLMTAYYSLITVARLQAGEYCLIHSAAGGVGQMAIQLAQMVGANVIATVGSQEKREFLKARFGLGDEMIFSSRDASFVEAVLKATGGRGCDVALNSLAGELLHATWKIIAPFGRLVEIGKRDIHENTKLDMDPFRRNITYASVDLITMFQINRSLLSHLMRESYYLIRDGKINPPAPFQIFSYGEAQKAFRTLQMGKFFGKIILVPDPSEFVPVMPPSYRDVQLFRADKAYLLVGGLGGIGRSLAEWMYRRGARQLSFISRSGARSADAKATVQWLAERGVSVSTFQGDVSKKEDVQKCIETLSHNLAGIFQAAMVLRDVPFAQMTVDQWRACVYPKTYGTHNLHEATKNLDLDFFVCFSSGAAVVGSVGQANYSAANAYLDALMRHRREQGLAGTTMNVGVVQGVGVVAEDAALGTVLDRLGYDAISEEELFYQIEEAVVAPKALGSTAYGVDAHQVVTGINTKRKDVYWATKPIFRNLYANMDLGNEAKRGNGTQNLTVALKKAADAEERVSLLLNAFIEKVAAVMGAPVDTIQAKNPLSAYGLDSIVAVEFRKWFAKTVAVDIPLFDVLGATSIEALVRKVSATMQLGGAASEKTRDAATPADQALLAKRKGVAAVQALDFASITLPAHIPLSSYQSRIWFLHNMLRDPSSLNFAVTAQLEGRPHLELLQEALAELVRRNDILHTRYFEGDNFTEQEVTETFSVDIAYEDLTSAADPEAALQALTQKMRVQPIDIEDGESMRVTLSKLSPAHYSLSFVFHHICLDNGSTKSFMDQFVGLYEALAAKRSTSTVPAPRVTYSEFSVWHNQLLQSPHTLDDLEFWRKTLEDAPAASALLPFATSHRQAERTGERLTVEETLPMALLKRMKRIASQASATPFHFLIAAFRAFVYRYTEEDDLTILMVDGSRPHPEVGDVLGFFVNMVPLRFNAHCESSFADLFQHARTVALDALAHNAAPFDSIVNAVGVDRAADAGSHFPLGQMAINYQVYGKPPRYSTGDFDVLDVRNDDIPTACDIALEALEDPAQGGLALKLQYDPTLYGAEDMGRFLQNFVTFLSNAVRDHRQPIKEIGMCGSKELAYLREHLWNVEPAPNHWNGRSVVSRMMLFAEIQPDAIAVETSDGERITYRDIVLRALKVAHRIKDTGAARGDIIAILFQPGIDLVAAMMGASLAGCGYAPLDPGFAAERLHHMIMDSSASIVLLTPDLEPLATEIYGNESAVTRIVLEQDEGPIATPWSYEEMADDDPFYVIYTSDDQGSSGKPKGAVLTHGNTQAMLSSHNTFHGISSRDRVLFHSSPAFDLSVAQIWGALTCGATILLAKQDIRKDPHKLADFMQRGRVTATYFPPTQFALVLEHNSEALRGCSEYRSAIFAGEYLPVRLVKAIYNLGTPVTVFNQWGPSETTVQTTSHKTAYPAALDVNLPIGLPLSNNSHYVLDARLQPVPASVVGEICIGGAQVGKGYLRQPEATTRAYLDDPFASDAFRARGWTTMYKTGDKGRFLADGQLDFKGRISGDRQIKLRGYRIDLAEVENEIHAASLHLSTTVRLIDVAVLPRDIASNNDHLTDDRQLVAILVPSKPCSPEERQEIVNALHVTIRAHLNDYMLPGGYHFTDSLSNLVSGKIGRQHLLSMELDLLFYSPGSKQERGVEANSGSEASQIVESVLNSFKVVLKLPAGQSVSTTQSFFDLGGQSLLLLRLQAALRRQFDIKLNLRDLFAHPTPLGIAKLICAAKGVDFSIAEAPAPFTEGEEAGIDWRAEATLPDEPAYYPHPSAAPSSVFLRSEITEILLTGAETAAGTRMLAHLLSTRPSATITVLGTHAPLSHAAIQTLLSALPPSSSNNLPSPPHLLTRIRVLPTAFLASPSPRLGLANHDFHALAARLHAIYHLGAAVSLLAPYTPLLRQANVLAVRALIALAAANPHRRTELHALSTWSVPHLRAWRGTVISSGEGAAFGAEVPPDGFVPPASSSDGAAREKLSFAYFQSRWAAEMLLAAAARRGVPVAIYRGAALAAPPGQVVKQANGVRDKEEEEPGTDNLFLWLLRAMLATGSVPGLGDGAAAVPSGMDVNVVPVDYLVSVVARLAESEDRCSVSGEPAVWHVMNPRALALRDLPGVLADVRADGVAPTVVPVEEWLDEVATLREKKGQGKGAMAEIVAREYVRAGHKMFSLIDTKTRKVLEGLGWSEDECPAVDAEFLRGLLDMKREA</sequence>
<keyword evidence="2" id="KW-0597">Phosphoprotein</keyword>
<dbReference type="InterPro" id="IPR032821">
    <property type="entry name" value="PKS_assoc"/>
</dbReference>
<evidence type="ECO:0008006" key="16">
    <source>
        <dbReference type="Google" id="ProtNLM"/>
    </source>
</evidence>
<evidence type="ECO:0000256" key="8">
    <source>
        <dbReference type="ARBA" id="ARBA00029443"/>
    </source>
</evidence>
<dbReference type="Pfam" id="PF07993">
    <property type="entry name" value="NAD_binding_4"/>
    <property type="match status" value="1"/>
</dbReference>
<dbReference type="InterPro" id="IPR001227">
    <property type="entry name" value="Ac_transferase_dom_sf"/>
</dbReference>
<dbReference type="Gene3D" id="3.30.300.30">
    <property type="match status" value="1"/>
</dbReference>
<dbReference type="Gene3D" id="3.10.129.110">
    <property type="entry name" value="Polyketide synthase dehydratase"/>
    <property type="match status" value="1"/>
</dbReference>
<dbReference type="InterPro" id="IPR049551">
    <property type="entry name" value="PKS_DH_C"/>
</dbReference>
<dbReference type="Pfam" id="PF00550">
    <property type="entry name" value="PP-binding"/>
    <property type="match status" value="2"/>
</dbReference>
<dbReference type="CDD" id="cd05195">
    <property type="entry name" value="enoyl_red"/>
    <property type="match status" value="1"/>
</dbReference>
<dbReference type="Pfam" id="PF00109">
    <property type="entry name" value="ketoacyl-synt"/>
    <property type="match status" value="1"/>
</dbReference>
<evidence type="ECO:0000256" key="1">
    <source>
        <dbReference type="ARBA" id="ARBA00022450"/>
    </source>
</evidence>
<organism evidence="14 15">
    <name type="scientific">Macrophomina phaseolina</name>
    <dbReference type="NCBI Taxonomy" id="35725"/>
    <lineage>
        <taxon>Eukaryota</taxon>
        <taxon>Fungi</taxon>
        <taxon>Dikarya</taxon>
        <taxon>Ascomycota</taxon>
        <taxon>Pezizomycotina</taxon>
        <taxon>Dothideomycetes</taxon>
        <taxon>Dothideomycetes incertae sedis</taxon>
        <taxon>Botryosphaeriales</taxon>
        <taxon>Botryosphaeriaceae</taxon>
        <taxon>Macrophomina</taxon>
    </lineage>
</organism>
<dbReference type="InterPro" id="IPR042104">
    <property type="entry name" value="PKS_dehydratase_sf"/>
</dbReference>
<keyword evidence="5" id="KW-0521">NADP</keyword>
<dbReference type="CDD" id="cd05930">
    <property type="entry name" value="A_NRPS"/>
    <property type="match status" value="1"/>
</dbReference>
<dbReference type="InterPro" id="IPR014043">
    <property type="entry name" value="Acyl_transferase_dom"/>
</dbReference>
<dbReference type="Pfam" id="PF08659">
    <property type="entry name" value="KR"/>
    <property type="match status" value="1"/>
</dbReference>
<dbReference type="Pfam" id="PF21089">
    <property type="entry name" value="PKS_DH_N"/>
    <property type="match status" value="1"/>
</dbReference>
<dbReference type="SMART" id="SM00826">
    <property type="entry name" value="PKS_DH"/>
    <property type="match status" value="1"/>
</dbReference>
<dbReference type="Gene3D" id="3.30.70.3290">
    <property type="match status" value="1"/>
</dbReference>
<dbReference type="SMART" id="SM00822">
    <property type="entry name" value="PKS_KR"/>
    <property type="match status" value="1"/>
</dbReference>
<dbReference type="Gene3D" id="3.40.50.720">
    <property type="entry name" value="NAD(P)-binding Rossmann-like Domain"/>
    <property type="match status" value="4"/>
</dbReference>
<evidence type="ECO:0000256" key="3">
    <source>
        <dbReference type="ARBA" id="ARBA00022598"/>
    </source>
</evidence>
<feature type="domain" description="PKS/mFAS DH" evidence="13">
    <location>
        <begin position="965"/>
        <end position="1275"/>
    </location>
</feature>
<dbReference type="Gene3D" id="3.30.559.30">
    <property type="entry name" value="Nonribosomal peptide synthetase, condensation domain"/>
    <property type="match status" value="1"/>
</dbReference>
<dbReference type="InterPro" id="IPR049552">
    <property type="entry name" value="PKS_DH_N"/>
</dbReference>
<dbReference type="Gene3D" id="3.30.559.10">
    <property type="entry name" value="Chloramphenicol acetyltransferase-like domain"/>
    <property type="match status" value="1"/>
</dbReference>
<dbReference type="InterPro" id="IPR057326">
    <property type="entry name" value="KR_dom"/>
</dbReference>
<keyword evidence="3" id="KW-0436">Ligase</keyword>
<dbReference type="PROSITE" id="PS52004">
    <property type="entry name" value="KS3_2"/>
    <property type="match status" value="1"/>
</dbReference>
<name>A0ABQ8FQ52_9PEZI</name>
<keyword evidence="15" id="KW-1185">Reference proteome</keyword>
<dbReference type="PROSITE" id="PS52019">
    <property type="entry name" value="PKS_MFAS_DH"/>
    <property type="match status" value="1"/>
</dbReference>
<evidence type="ECO:0000259" key="13">
    <source>
        <dbReference type="PROSITE" id="PS52019"/>
    </source>
</evidence>
<dbReference type="CDD" id="cd20483">
    <property type="entry name" value="C_PKS-NRPS"/>
    <property type="match status" value="1"/>
</dbReference>
<dbReference type="Pfam" id="PF08240">
    <property type="entry name" value="ADH_N"/>
    <property type="match status" value="1"/>
</dbReference>
<dbReference type="SUPFAM" id="SSF55048">
    <property type="entry name" value="Probable ACP-binding domain of malonyl-CoA ACP transacylase"/>
    <property type="match status" value="1"/>
</dbReference>
<dbReference type="InterPro" id="IPR013120">
    <property type="entry name" value="FAR_NAD-bd"/>
</dbReference>
<feature type="compositionally biased region" description="Low complexity" evidence="10">
    <location>
        <begin position="1"/>
        <end position="29"/>
    </location>
</feature>
<dbReference type="SUPFAM" id="SSF52777">
    <property type="entry name" value="CoA-dependent acyltransferases"/>
    <property type="match status" value="2"/>
</dbReference>
<dbReference type="PROSITE" id="PS00606">
    <property type="entry name" value="KS3_1"/>
    <property type="match status" value="1"/>
</dbReference>
<dbReference type="SMART" id="SM00825">
    <property type="entry name" value="PKS_KS"/>
    <property type="match status" value="1"/>
</dbReference>
<dbReference type="SUPFAM" id="SSF51735">
    <property type="entry name" value="NAD(P)-binding Rossmann-fold domains"/>
    <property type="match status" value="4"/>
</dbReference>
<evidence type="ECO:0000256" key="5">
    <source>
        <dbReference type="ARBA" id="ARBA00022857"/>
    </source>
</evidence>
<dbReference type="Pfam" id="PF14765">
    <property type="entry name" value="PS-DH"/>
    <property type="match status" value="1"/>
</dbReference>
<evidence type="ECO:0000256" key="10">
    <source>
        <dbReference type="SAM" id="MobiDB-lite"/>
    </source>
</evidence>